<evidence type="ECO:0008006" key="7">
    <source>
        <dbReference type="Google" id="ProtNLM"/>
    </source>
</evidence>
<evidence type="ECO:0000313" key="5">
    <source>
        <dbReference type="EMBL" id="KAH8094518.1"/>
    </source>
</evidence>
<dbReference type="Pfam" id="PF13598">
    <property type="entry name" value="DUF4139"/>
    <property type="match status" value="1"/>
</dbReference>
<dbReference type="OrthoDB" id="10068793at2759"/>
<dbReference type="InterPro" id="IPR037291">
    <property type="entry name" value="DUF4139"/>
</dbReference>
<dbReference type="InterPro" id="IPR011935">
    <property type="entry name" value="CHP02231"/>
</dbReference>
<evidence type="ECO:0000313" key="6">
    <source>
        <dbReference type="Proteomes" id="UP000813824"/>
    </source>
</evidence>
<organism evidence="5 6">
    <name type="scientific">Cristinia sonorae</name>
    <dbReference type="NCBI Taxonomy" id="1940300"/>
    <lineage>
        <taxon>Eukaryota</taxon>
        <taxon>Fungi</taxon>
        <taxon>Dikarya</taxon>
        <taxon>Basidiomycota</taxon>
        <taxon>Agaricomycotina</taxon>
        <taxon>Agaricomycetes</taxon>
        <taxon>Agaricomycetidae</taxon>
        <taxon>Agaricales</taxon>
        <taxon>Pleurotineae</taxon>
        <taxon>Stephanosporaceae</taxon>
        <taxon>Cristinia</taxon>
    </lineage>
</organism>
<reference evidence="5" key="1">
    <citation type="journal article" date="2021" name="New Phytol.">
        <title>Evolutionary innovations through gain and loss of genes in the ectomycorrhizal Boletales.</title>
        <authorList>
            <person name="Wu G."/>
            <person name="Miyauchi S."/>
            <person name="Morin E."/>
            <person name="Kuo A."/>
            <person name="Drula E."/>
            <person name="Varga T."/>
            <person name="Kohler A."/>
            <person name="Feng B."/>
            <person name="Cao Y."/>
            <person name="Lipzen A."/>
            <person name="Daum C."/>
            <person name="Hundley H."/>
            <person name="Pangilinan J."/>
            <person name="Johnson J."/>
            <person name="Barry K."/>
            <person name="LaButti K."/>
            <person name="Ng V."/>
            <person name="Ahrendt S."/>
            <person name="Min B."/>
            <person name="Choi I.G."/>
            <person name="Park H."/>
            <person name="Plett J.M."/>
            <person name="Magnuson J."/>
            <person name="Spatafora J.W."/>
            <person name="Nagy L.G."/>
            <person name="Henrissat B."/>
            <person name="Grigoriev I.V."/>
            <person name="Yang Z.L."/>
            <person name="Xu J."/>
            <person name="Martin F.M."/>
        </authorList>
    </citation>
    <scope>NUCLEOTIDE SEQUENCE</scope>
    <source>
        <strain evidence="5">KKN 215</strain>
    </source>
</reference>
<protein>
    <recommendedName>
        <fullName evidence="7">DUF4139 domain-containing protein</fullName>
    </recommendedName>
</protein>
<sequence>MSTTHVVNAAEIPIQSVTIYKSDKAHICRQFSLNITSGVNTVVVSNVSNAIDISSVRVAGLGGAARLADVVCIVPATPGLPEPSAALRALQQRKQALQDERLARSYAVSLLDNYAKSLSMQHVAPSEFATFMGAFHSEYLSAVAEVHKVDDQLRELEAEITSETETIGDGVARAKITMTLLSQNDCTVPLRLNYFVSNARWNAVYDLHASTTTIDHVSLHYRAEITQSTGEHWGNTKLTLSTQSMQVSEIPRLHTTRLVRIQPVGGSLFGGAPSQLAQDAPHSNFSGTPFTSNSGTGLFGSSTPASGGLFGARPSITQENPAPGGVFGSTSTGPFFGSSNTADRYAPNETSSTFGLVGEQQGSTHTASSAGGLFGSGPPPVLSTTSFFKSHDPPSAYPSTQQLPVSFGRSNQNSSFGTASSDSYLARENANAAGSQSSVQGPAPISEGSMTVTSSSLSASLIVQVTTTIPSDGSTHVVSVATFGCSSTISRICAPRLDNAVFLRCIVENGSRYRLLPGVMNVFLDEEYVSSSSIKDLGLRDSFEVALGVDPSCCVAYRRSQSHHTYLEHASVFGSGRKYVTKYEACTTIRNNGGAMIKNLVIMDSLPIPPLNDTTWDSIEVHFVKPSRLLETSTNQLVDARDHTASSVTDNSRLIGLQRKVRWSEDGGERKGKYEWVVDVLPGEELSLHAEWIIKAPSGSKWQQVIEDA</sequence>
<dbReference type="InterPro" id="IPR025554">
    <property type="entry name" value="DUF4140"/>
</dbReference>
<accession>A0A8K0XMT3</accession>
<keyword evidence="6" id="KW-1185">Reference proteome</keyword>
<feature type="coiled-coil region" evidence="1">
    <location>
        <begin position="139"/>
        <end position="166"/>
    </location>
</feature>
<gene>
    <name evidence="5" type="ORF">BXZ70DRAFT_947846</name>
</gene>
<dbReference type="Proteomes" id="UP000813824">
    <property type="component" value="Unassembled WGS sequence"/>
</dbReference>
<feature type="domain" description="DUF4140" evidence="4">
    <location>
        <begin position="17"/>
        <end position="103"/>
    </location>
</feature>
<feature type="compositionally biased region" description="Polar residues" evidence="2">
    <location>
        <begin position="397"/>
        <end position="423"/>
    </location>
</feature>
<evidence type="ECO:0000256" key="2">
    <source>
        <dbReference type="SAM" id="MobiDB-lite"/>
    </source>
</evidence>
<feature type="compositionally biased region" description="Polar residues" evidence="2">
    <location>
        <begin position="348"/>
        <end position="369"/>
    </location>
</feature>
<feature type="region of interest" description="Disordered" evidence="2">
    <location>
        <begin position="270"/>
        <end position="450"/>
    </location>
</feature>
<name>A0A8K0XMT3_9AGAR</name>
<dbReference type="AlphaFoldDB" id="A0A8K0XMT3"/>
<dbReference type="EMBL" id="JAEVFJ010000026">
    <property type="protein sequence ID" value="KAH8094518.1"/>
    <property type="molecule type" value="Genomic_DNA"/>
</dbReference>
<dbReference type="Pfam" id="PF13600">
    <property type="entry name" value="DUF4140"/>
    <property type="match status" value="1"/>
</dbReference>
<comment type="caution">
    <text evidence="5">The sequence shown here is derived from an EMBL/GenBank/DDBJ whole genome shotgun (WGS) entry which is preliminary data.</text>
</comment>
<feature type="domain" description="DUF4139" evidence="3">
    <location>
        <begin position="190"/>
        <end position="697"/>
    </location>
</feature>
<evidence type="ECO:0000259" key="4">
    <source>
        <dbReference type="Pfam" id="PF13600"/>
    </source>
</evidence>
<feature type="compositionally biased region" description="Polar residues" evidence="2">
    <location>
        <begin position="275"/>
        <end position="305"/>
    </location>
</feature>
<evidence type="ECO:0000256" key="1">
    <source>
        <dbReference type="SAM" id="Coils"/>
    </source>
</evidence>
<keyword evidence="1" id="KW-0175">Coiled coil</keyword>
<proteinExistence type="predicted"/>
<feature type="compositionally biased region" description="Low complexity" evidence="2">
    <location>
        <begin position="328"/>
        <end position="339"/>
    </location>
</feature>
<dbReference type="PANTHER" id="PTHR31005:SF8">
    <property type="entry name" value="DUF4139 DOMAIN-CONTAINING PROTEIN"/>
    <property type="match status" value="1"/>
</dbReference>
<dbReference type="PANTHER" id="PTHR31005">
    <property type="entry name" value="DUF4139 DOMAIN-CONTAINING PROTEIN"/>
    <property type="match status" value="1"/>
</dbReference>
<evidence type="ECO:0000259" key="3">
    <source>
        <dbReference type="Pfam" id="PF13598"/>
    </source>
</evidence>